<dbReference type="PANTHER" id="PTHR34599:SF1">
    <property type="entry name" value="PHOSPHATIDIC ACID PHOSPHATASE TYPE 2_HALOPEROXIDASE DOMAIN-CONTAINING PROTEIN"/>
    <property type="match status" value="1"/>
</dbReference>
<dbReference type="InterPro" id="IPR052559">
    <property type="entry name" value="V-haloperoxidase"/>
</dbReference>
<dbReference type="PANTHER" id="PTHR34599">
    <property type="entry name" value="PEROXIDASE-RELATED"/>
    <property type="match status" value="1"/>
</dbReference>
<reference evidence="3 4" key="1">
    <citation type="submission" date="2019-02" db="EMBL/GenBank/DDBJ databases">
        <title>Deep-cultivation of Planctomycetes and their phenomic and genomic characterization uncovers novel biology.</title>
        <authorList>
            <person name="Wiegand S."/>
            <person name="Jogler M."/>
            <person name="Boedeker C."/>
            <person name="Pinto D."/>
            <person name="Vollmers J."/>
            <person name="Rivas-Marin E."/>
            <person name="Kohn T."/>
            <person name="Peeters S.H."/>
            <person name="Heuer A."/>
            <person name="Rast P."/>
            <person name="Oberbeckmann S."/>
            <person name="Bunk B."/>
            <person name="Jeske O."/>
            <person name="Meyerdierks A."/>
            <person name="Storesund J.E."/>
            <person name="Kallscheuer N."/>
            <person name="Luecker S."/>
            <person name="Lage O.M."/>
            <person name="Pohl T."/>
            <person name="Merkel B.J."/>
            <person name="Hornburger P."/>
            <person name="Mueller R.-W."/>
            <person name="Bruemmer F."/>
            <person name="Labrenz M."/>
            <person name="Spormann A.M."/>
            <person name="Op den Camp H."/>
            <person name="Overmann J."/>
            <person name="Amann R."/>
            <person name="Jetten M.S.M."/>
            <person name="Mascher T."/>
            <person name="Medema M.H."/>
            <person name="Devos D.P."/>
            <person name="Kaster A.-K."/>
            <person name="Ovreas L."/>
            <person name="Rohde M."/>
            <person name="Galperin M.Y."/>
            <person name="Jogler C."/>
        </authorList>
    </citation>
    <scope>NUCLEOTIDE SEQUENCE [LARGE SCALE GENOMIC DNA]</scope>
    <source>
        <strain evidence="3 4">I41</strain>
    </source>
</reference>
<evidence type="ECO:0000256" key="2">
    <source>
        <dbReference type="SAM" id="SignalP"/>
    </source>
</evidence>
<dbReference type="Proteomes" id="UP000317909">
    <property type="component" value="Chromosome"/>
</dbReference>
<evidence type="ECO:0000256" key="1">
    <source>
        <dbReference type="SAM" id="MobiDB-lite"/>
    </source>
</evidence>
<proteinExistence type="predicted"/>
<dbReference type="SUPFAM" id="SSF48317">
    <property type="entry name" value="Acid phosphatase/Vanadium-dependent haloperoxidase"/>
    <property type="match status" value="1"/>
</dbReference>
<dbReference type="InterPro" id="IPR013424">
    <property type="entry name" value="Ice-binding_C"/>
</dbReference>
<feature type="chain" id="PRO_5021791992" evidence="2">
    <location>
        <begin position="24"/>
        <end position="458"/>
    </location>
</feature>
<dbReference type="CDD" id="cd03398">
    <property type="entry name" value="PAP2_haloperoxidase"/>
    <property type="match status" value="1"/>
</dbReference>
<organism evidence="3 4">
    <name type="scientific">Lacipirellula limnantheis</name>
    <dbReference type="NCBI Taxonomy" id="2528024"/>
    <lineage>
        <taxon>Bacteria</taxon>
        <taxon>Pseudomonadati</taxon>
        <taxon>Planctomycetota</taxon>
        <taxon>Planctomycetia</taxon>
        <taxon>Pirellulales</taxon>
        <taxon>Lacipirellulaceae</taxon>
        <taxon>Lacipirellula</taxon>
    </lineage>
</organism>
<keyword evidence="2" id="KW-0732">Signal</keyword>
<dbReference type="RefSeq" id="WP_168206603.1">
    <property type="nucleotide sequence ID" value="NZ_CP036339.1"/>
</dbReference>
<name>A0A517TRZ3_9BACT</name>
<evidence type="ECO:0000313" key="3">
    <source>
        <dbReference type="EMBL" id="QDT71144.1"/>
    </source>
</evidence>
<protein>
    <submittedName>
        <fullName evidence="3">PAP2 superfamily protein</fullName>
    </submittedName>
</protein>
<dbReference type="NCBIfam" id="TIGR02595">
    <property type="entry name" value="PEP_CTERM"/>
    <property type="match status" value="1"/>
</dbReference>
<dbReference type="Gene3D" id="1.10.606.20">
    <property type="match status" value="1"/>
</dbReference>
<keyword evidence="4" id="KW-1185">Reference proteome</keyword>
<accession>A0A517TRZ3</accession>
<gene>
    <name evidence="3" type="ORF">I41_02990</name>
</gene>
<sequence precursor="true">MMRQLGYTIAAFACILAAAATHADEILDWNATIRAVVQQNASHANPGWSTRAMAITNSAMYDVLMGFERTHQPFKHTTLAPAEASQQAAVAQAAYQTLMFSYPGEQPLLDAAIAAKLNAIPDGPAKTAGIAYGNQTAQTYIDWRTGDNADAVVPYTPGTNPGEWRPDPLHPNQSAWGPAWGTLKPFIVTSSDQFPMDPPPALDSNEYAEAFNQVKALGSLNSATRTDDQTDIAIFWAYDRQAMGPPPVLFDRNLQDIALAMGNTERENARLFAMASVAMADAATAAWDAKFEDNYWRPVTAIRAGSADGNDATEGDPDWKPLGAPGNDPNDWSDDFTPPFPAWPSGHATMGGALYEVLRDFYGTDDVNFVLNSAESMPSGNTTRSFTSFSQAESENGMSRVYMGVHWIFDAEDGIQLGNDIADWVGANAFQAVPEPAAAGLLTIALVAATLSRRREER</sequence>
<evidence type="ECO:0000313" key="4">
    <source>
        <dbReference type="Proteomes" id="UP000317909"/>
    </source>
</evidence>
<dbReference type="InterPro" id="IPR036938">
    <property type="entry name" value="PAP2/HPO_sf"/>
</dbReference>
<feature type="signal peptide" evidence="2">
    <location>
        <begin position="1"/>
        <end position="23"/>
    </location>
</feature>
<dbReference type="EMBL" id="CP036339">
    <property type="protein sequence ID" value="QDT71144.1"/>
    <property type="molecule type" value="Genomic_DNA"/>
</dbReference>
<feature type="region of interest" description="Disordered" evidence="1">
    <location>
        <begin position="305"/>
        <end position="328"/>
    </location>
</feature>
<dbReference type="KEGG" id="llh:I41_02990"/>
<dbReference type="AlphaFoldDB" id="A0A517TRZ3"/>